<feature type="repeat" description="WD" evidence="3">
    <location>
        <begin position="23"/>
        <end position="64"/>
    </location>
</feature>
<dbReference type="Gene3D" id="2.130.10.10">
    <property type="entry name" value="YVTN repeat-like/Quinoprotein amine dehydrogenase"/>
    <property type="match status" value="2"/>
</dbReference>
<dbReference type="SMART" id="SM00320">
    <property type="entry name" value="WD40"/>
    <property type="match status" value="4"/>
</dbReference>
<organism evidence="4 5">
    <name type="scientific">Suillus luteus UH-Slu-Lm8-n1</name>
    <dbReference type="NCBI Taxonomy" id="930992"/>
    <lineage>
        <taxon>Eukaryota</taxon>
        <taxon>Fungi</taxon>
        <taxon>Dikarya</taxon>
        <taxon>Basidiomycota</taxon>
        <taxon>Agaricomycotina</taxon>
        <taxon>Agaricomycetes</taxon>
        <taxon>Agaricomycetidae</taxon>
        <taxon>Boletales</taxon>
        <taxon>Suillineae</taxon>
        <taxon>Suillaceae</taxon>
        <taxon>Suillus</taxon>
    </lineage>
</organism>
<dbReference type="PROSITE" id="PS50082">
    <property type="entry name" value="WD_REPEATS_2"/>
    <property type="match status" value="3"/>
</dbReference>
<evidence type="ECO:0000256" key="1">
    <source>
        <dbReference type="ARBA" id="ARBA00022574"/>
    </source>
</evidence>
<dbReference type="SUPFAM" id="SSF50978">
    <property type="entry name" value="WD40 repeat-like"/>
    <property type="match status" value="1"/>
</dbReference>
<evidence type="ECO:0000256" key="2">
    <source>
        <dbReference type="ARBA" id="ARBA00022737"/>
    </source>
</evidence>
<sequence>MTSGATQPAAAAKNLVLTPVLTLTGHKSAIPSMSYFPDGKRMISGSFDKTTRQWDLEAGKEIEEARDICDHVHVVEVSKDGRWVATGGGDYMDVKLKVREIETGNVRKSEYHSRCIDISADCTLLASGTEDSTVRIWSLETGELVAGPFKSDDTAGALRFSQDSEKLAVKSWRGKHLEVWNVKTQKLNVRVGKIGGVGITSAPVFWTTKDKTIIAAISFTGDCPKAIYEFEPTTLMTVGIPFQGHTCVINSLTLSHDCALLASASDDHTIRLWAFESRQLLASFDVPCPLNIILTPDSRQIAYTTLLDHNIYLCNIPPGILASIRLARQSPRVPRT</sequence>
<dbReference type="STRING" id="930992.A0A0C9ZNM9"/>
<dbReference type="PANTHER" id="PTHR19879:SF9">
    <property type="entry name" value="TRANSCRIPTION INITIATION FACTOR TFIID SUBUNIT 5"/>
    <property type="match status" value="1"/>
</dbReference>
<evidence type="ECO:0000256" key="3">
    <source>
        <dbReference type="PROSITE-ProRule" id="PRU00221"/>
    </source>
</evidence>
<protein>
    <recommendedName>
        <fullName evidence="6">WD40 repeat-like protein</fullName>
    </recommendedName>
</protein>
<keyword evidence="2" id="KW-0677">Repeat</keyword>
<dbReference type="InterPro" id="IPR001680">
    <property type="entry name" value="WD40_rpt"/>
</dbReference>
<proteinExistence type="predicted"/>
<dbReference type="Pfam" id="PF00400">
    <property type="entry name" value="WD40"/>
    <property type="match status" value="3"/>
</dbReference>
<dbReference type="InterPro" id="IPR020472">
    <property type="entry name" value="WD40_PAC1"/>
</dbReference>
<keyword evidence="1 3" id="KW-0853">WD repeat</keyword>
<dbReference type="PRINTS" id="PR00320">
    <property type="entry name" value="GPROTEINBRPT"/>
</dbReference>
<gene>
    <name evidence="4" type="ORF">CY34DRAFT_342717</name>
</gene>
<evidence type="ECO:0008006" key="6">
    <source>
        <dbReference type="Google" id="ProtNLM"/>
    </source>
</evidence>
<feature type="repeat" description="WD" evidence="3">
    <location>
        <begin position="242"/>
        <end position="283"/>
    </location>
</feature>
<name>A0A0C9ZNM9_9AGAM</name>
<reference evidence="4 5" key="1">
    <citation type="submission" date="2014-04" db="EMBL/GenBank/DDBJ databases">
        <authorList>
            <consortium name="DOE Joint Genome Institute"/>
            <person name="Kuo A."/>
            <person name="Ruytinx J."/>
            <person name="Rineau F."/>
            <person name="Colpaert J."/>
            <person name="Kohler A."/>
            <person name="Nagy L.G."/>
            <person name="Floudas D."/>
            <person name="Copeland A."/>
            <person name="Barry K.W."/>
            <person name="Cichocki N."/>
            <person name="Veneault-Fourrey C."/>
            <person name="LaButti K."/>
            <person name="Lindquist E.A."/>
            <person name="Lipzen A."/>
            <person name="Lundell T."/>
            <person name="Morin E."/>
            <person name="Murat C."/>
            <person name="Sun H."/>
            <person name="Tunlid A."/>
            <person name="Henrissat B."/>
            <person name="Grigoriev I.V."/>
            <person name="Hibbett D.S."/>
            <person name="Martin F."/>
            <person name="Nordberg H.P."/>
            <person name="Cantor M.N."/>
            <person name="Hua S.X."/>
        </authorList>
    </citation>
    <scope>NUCLEOTIDE SEQUENCE [LARGE SCALE GENOMIC DNA]</scope>
    <source>
        <strain evidence="4 5">UH-Slu-Lm8-n1</strain>
    </source>
</reference>
<feature type="repeat" description="WD" evidence="3">
    <location>
        <begin position="116"/>
        <end position="147"/>
    </location>
</feature>
<dbReference type="AlphaFoldDB" id="A0A0C9ZNM9"/>
<dbReference type="HOGENOM" id="CLU_000288_57_18_1"/>
<dbReference type="Proteomes" id="UP000054485">
    <property type="component" value="Unassembled WGS sequence"/>
</dbReference>
<dbReference type="OrthoDB" id="2686672at2759"/>
<dbReference type="EMBL" id="KN835350">
    <property type="protein sequence ID" value="KIK39280.1"/>
    <property type="molecule type" value="Genomic_DNA"/>
</dbReference>
<keyword evidence="5" id="KW-1185">Reference proteome</keyword>
<evidence type="ECO:0000313" key="5">
    <source>
        <dbReference type="Proteomes" id="UP000054485"/>
    </source>
</evidence>
<dbReference type="FunCoup" id="A0A0C9ZNM9">
    <property type="interactions" value="16"/>
</dbReference>
<dbReference type="PROSITE" id="PS50294">
    <property type="entry name" value="WD_REPEATS_REGION"/>
    <property type="match status" value="2"/>
</dbReference>
<dbReference type="InterPro" id="IPR015943">
    <property type="entry name" value="WD40/YVTN_repeat-like_dom_sf"/>
</dbReference>
<evidence type="ECO:0000313" key="4">
    <source>
        <dbReference type="EMBL" id="KIK39280.1"/>
    </source>
</evidence>
<dbReference type="InParanoid" id="A0A0C9ZNM9"/>
<dbReference type="InterPro" id="IPR036322">
    <property type="entry name" value="WD40_repeat_dom_sf"/>
</dbReference>
<reference evidence="5" key="2">
    <citation type="submission" date="2015-01" db="EMBL/GenBank/DDBJ databases">
        <title>Evolutionary Origins and Diversification of the Mycorrhizal Mutualists.</title>
        <authorList>
            <consortium name="DOE Joint Genome Institute"/>
            <consortium name="Mycorrhizal Genomics Consortium"/>
            <person name="Kohler A."/>
            <person name="Kuo A."/>
            <person name="Nagy L.G."/>
            <person name="Floudas D."/>
            <person name="Copeland A."/>
            <person name="Barry K.W."/>
            <person name="Cichocki N."/>
            <person name="Veneault-Fourrey C."/>
            <person name="LaButti K."/>
            <person name="Lindquist E.A."/>
            <person name="Lipzen A."/>
            <person name="Lundell T."/>
            <person name="Morin E."/>
            <person name="Murat C."/>
            <person name="Riley R."/>
            <person name="Ohm R."/>
            <person name="Sun H."/>
            <person name="Tunlid A."/>
            <person name="Henrissat B."/>
            <person name="Grigoriev I.V."/>
            <person name="Hibbett D.S."/>
            <person name="Martin F."/>
        </authorList>
    </citation>
    <scope>NUCLEOTIDE SEQUENCE [LARGE SCALE GENOMIC DNA]</scope>
    <source>
        <strain evidence="5">UH-Slu-Lm8-n1</strain>
    </source>
</reference>
<accession>A0A0C9ZNM9</accession>
<dbReference type="PANTHER" id="PTHR19879">
    <property type="entry name" value="TRANSCRIPTION INITIATION FACTOR TFIID"/>
    <property type="match status" value="1"/>
</dbReference>